<name>A0A843VBC8_COLES</name>
<dbReference type="InterPro" id="IPR004252">
    <property type="entry name" value="Probable_transposase_24"/>
</dbReference>
<comment type="caution">
    <text evidence="1">The sequence shown here is derived from an EMBL/GenBank/DDBJ whole genome shotgun (WGS) entry which is preliminary data.</text>
</comment>
<accession>A0A843VBC8</accession>
<dbReference type="Proteomes" id="UP000652761">
    <property type="component" value="Unassembled WGS sequence"/>
</dbReference>
<gene>
    <name evidence="1" type="ORF">Taro_028477</name>
</gene>
<protein>
    <submittedName>
        <fullName evidence="1">Uncharacterized protein</fullName>
    </submittedName>
</protein>
<reference evidence="1" key="1">
    <citation type="submission" date="2017-07" db="EMBL/GenBank/DDBJ databases">
        <title>Taro Niue Genome Assembly and Annotation.</title>
        <authorList>
            <person name="Atibalentja N."/>
            <person name="Keating K."/>
            <person name="Fields C.J."/>
        </authorList>
    </citation>
    <scope>NUCLEOTIDE SEQUENCE</scope>
    <source>
        <strain evidence="1">Niue_2</strain>
        <tissue evidence="1">Leaf</tissue>
    </source>
</reference>
<keyword evidence="2" id="KW-1185">Reference proteome</keyword>
<evidence type="ECO:0000313" key="1">
    <source>
        <dbReference type="EMBL" id="MQL95812.1"/>
    </source>
</evidence>
<dbReference type="Pfam" id="PF03004">
    <property type="entry name" value="Transposase_24"/>
    <property type="match status" value="1"/>
</dbReference>
<dbReference type="EMBL" id="NMUH01001838">
    <property type="protein sequence ID" value="MQL95812.1"/>
    <property type="molecule type" value="Genomic_DNA"/>
</dbReference>
<evidence type="ECO:0000313" key="2">
    <source>
        <dbReference type="Proteomes" id="UP000652761"/>
    </source>
</evidence>
<proteinExistence type="predicted"/>
<dbReference type="AlphaFoldDB" id="A0A843VBC8"/>
<organism evidence="1 2">
    <name type="scientific">Colocasia esculenta</name>
    <name type="common">Wild taro</name>
    <name type="synonym">Arum esculentum</name>
    <dbReference type="NCBI Taxonomy" id="4460"/>
    <lineage>
        <taxon>Eukaryota</taxon>
        <taxon>Viridiplantae</taxon>
        <taxon>Streptophyta</taxon>
        <taxon>Embryophyta</taxon>
        <taxon>Tracheophyta</taxon>
        <taxon>Spermatophyta</taxon>
        <taxon>Magnoliopsida</taxon>
        <taxon>Liliopsida</taxon>
        <taxon>Araceae</taxon>
        <taxon>Aroideae</taxon>
        <taxon>Colocasieae</taxon>
        <taxon>Colocasia</taxon>
    </lineage>
</organism>
<sequence length="136" mass="15711">MYIHKQGLHNQEGYKHLVPYQMLQTSLSMQPSVLRLLGVHLQLLQVQKEGRHPMRPKMFQMTQARTTPDGCVRWSNEQSRQVMDQMTQLMNPTPSDESDGTAHLAVLRPEEAFRQVFGRNRPGWIRCGGRGQTLRS</sequence>